<feature type="compositionally biased region" description="Polar residues" evidence="7">
    <location>
        <begin position="1081"/>
        <end position="1091"/>
    </location>
</feature>
<proteinExistence type="predicted"/>
<feature type="region of interest" description="Disordered" evidence="7">
    <location>
        <begin position="626"/>
        <end position="665"/>
    </location>
</feature>
<feature type="compositionally biased region" description="Polar residues" evidence="7">
    <location>
        <begin position="279"/>
        <end position="288"/>
    </location>
</feature>
<feature type="compositionally biased region" description="Basic and acidic residues" evidence="7">
    <location>
        <begin position="159"/>
        <end position="171"/>
    </location>
</feature>
<feature type="compositionally biased region" description="Basic and acidic residues" evidence="7">
    <location>
        <begin position="860"/>
        <end position="871"/>
    </location>
</feature>
<keyword evidence="5" id="KW-0677">Repeat</keyword>
<evidence type="ECO:0000256" key="4">
    <source>
        <dbReference type="ARBA" id="ARBA00022583"/>
    </source>
</evidence>
<feature type="region of interest" description="Disordered" evidence="7">
    <location>
        <begin position="260"/>
        <end position="444"/>
    </location>
</feature>
<feature type="compositionally biased region" description="Low complexity" evidence="7">
    <location>
        <begin position="17"/>
        <end position="27"/>
    </location>
</feature>
<feature type="region of interest" description="Disordered" evidence="7">
    <location>
        <begin position="704"/>
        <end position="1167"/>
    </location>
</feature>
<feature type="compositionally biased region" description="Acidic residues" evidence="7">
    <location>
        <begin position="432"/>
        <end position="444"/>
    </location>
</feature>
<feature type="compositionally biased region" description="Polar residues" evidence="7">
    <location>
        <begin position="925"/>
        <end position="934"/>
    </location>
</feature>
<accession>A0A3N4ILX2</accession>
<feature type="compositionally biased region" description="Polar residues" evidence="7">
    <location>
        <begin position="962"/>
        <end position="975"/>
    </location>
</feature>
<evidence type="ECO:0000256" key="5">
    <source>
        <dbReference type="ARBA" id="ARBA00022737"/>
    </source>
</evidence>
<feature type="compositionally biased region" description="Basic and acidic residues" evidence="7">
    <location>
        <begin position="103"/>
        <end position="113"/>
    </location>
</feature>
<feature type="compositionally biased region" description="Low complexity" evidence="7">
    <location>
        <begin position="1116"/>
        <end position="1125"/>
    </location>
</feature>
<dbReference type="STRING" id="1160509.A0A3N4ILX2"/>
<feature type="compositionally biased region" description="Gly residues" evidence="7">
    <location>
        <begin position="1377"/>
        <end position="1387"/>
    </location>
</feature>
<feature type="compositionally biased region" description="Low complexity" evidence="7">
    <location>
        <begin position="744"/>
        <end position="762"/>
    </location>
</feature>
<feature type="compositionally biased region" description="Polar residues" evidence="7">
    <location>
        <begin position="1099"/>
        <end position="1109"/>
    </location>
</feature>
<evidence type="ECO:0000259" key="8">
    <source>
        <dbReference type="Pfam" id="PF08226"/>
    </source>
</evidence>
<evidence type="ECO:0000313" key="10">
    <source>
        <dbReference type="Proteomes" id="UP000275078"/>
    </source>
</evidence>
<feature type="compositionally biased region" description="Low complexity" evidence="7">
    <location>
        <begin position="780"/>
        <end position="823"/>
    </location>
</feature>
<feature type="compositionally biased region" description="Polar residues" evidence="7">
    <location>
        <begin position="898"/>
        <end position="917"/>
    </location>
</feature>
<gene>
    <name evidence="9" type="ORF">BJ508DRAFT_372226</name>
</gene>
<name>A0A3N4ILX2_ASCIM</name>
<feature type="compositionally biased region" description="Polar residues" evidence="7">
    <location>
        <begin position="1355"/>
        <end position="1365"/>
    </location>
</feature>
<feature type="compositionally biased region" description="Basic and acidic residues" evidence="7">
    <location>
        <begin position="208"/>
        <end position="218"/>
    </location>
</feature>
<feature type="region of interest" description="Disordered" evidence="7">
    <location>
        <begin position="97"/>
        <end position="185"/>
    </location>
</feature>
<feature type="compositionally biased region" description="Low complexity" evidence="7">
    <location>
        <begin position="986"/>
        <end position="1004"/>
    </location>
</feature>
<evidence type="ECO:0000256" key="6">
    <source>
        <dbReference type="ARBA" id="ARBA00023136"/>
    </source>
</evidence>
<keyword evidence="6" id="KW-0472">Membrane</keyword>
<comment type="subcellular location">
    <subcellularLocation>
        <location evidence="2">Cytoplasm</location>
    </subcellularLocation>
    <subcellularLocation>
        <location evidence="1">Membrane</location>
        <topology evidence="1">Peripheral membrane protein</topology>
    </subcellularLocation>
</comment>
<evidence type="ECO:0000256" key="1">
    <source>
        <dbReference type="ARBA" id="ARBA00004170"/>
    </source>
</evidence>
<feature type="domain" description="DUF1720" evidence="8">
    <location>
        <begin position="891"/>
        <end position="929"/>
    </location>
</feature>
<evidence type="ECO:0000256" key="3">
    <source>
        <dbReference type="ARBA" id="ARBA00022490"/>
    </source>
</evidence>
<feature type="region of interest" description="Disordered" evidence="7">
    <location>
        <begin position="1"/>
        <end position="83"/>
    </location>
</feature>
<feature type="compositionally biased region" description="Basic and acidic residues" evidence="7">
    <location>
        <begin position="143"/>
        <end position="152"/>
    </location>
</feature>
<organism evidence="9 10">
    <name type="scientific">Ascobolus immersus RN42</name>
    <dbReference type="NCBI Taxonomy" id="1160509"/>
    <lineage>
        <taxon>Eukaryota</taxon>
        <taxon>Fungi</taxon>
        <taxon>Dikarya</taxon>
        <taxon>Ascomycota</taxon>
        <taxon>Pezizomycotina</taxon>
        <taxon>Pezizomycetes</taxon>
        <taxon>Pezizales</taxon>
        <taxon>Ascobolaceae</taxon>
        <taxon>Ascobolus</taxon>
    </lineage>
</organism>
<protein>
    <recommendedName>
        <fullName evidence="8">DUF1720 domain-containing protein</fullName>
    </recommendedName>
</protein>
<feature type="compositionally biased region" description="Low complexity" evidence="7">
    <location>
        <begin position="1262"/>
        <end position="1283"/>
    </location>
</feature>
<feature type="compositionally biased region" description="Basic and acidic residues" evidence="7">
    <location>
        <begin position="360"/>
        <end position="381"/>
    </location>
</feature>
<feature type="compositionally biased region" description="Low complexity" evidence="7">
    <location>
        <begin position="583"/>
        <end position="594"/>
    </location>
</feature>
<reference evidence="9 10" key="1">
    <citation type="journal article" date="2018" name="Nat. Ecol. Evol.">
        <title>Pezizomycetes genomes reveal the molecular basis of ectomycorrhizal truffle lifestyle.</title>
        <authorList>
            <person name="Murat C."/>
            <person name="Payen T."/>
            <person name="Noel B."/>
            <person name="Kuo A."/>
            <person name="Morin E."/>
            <person name="Chen J."/>
            <person name="Kohler A."/>
            <person name="Krizsan K."/>
            <person name="Balestrini R."/>
            <person name="Da Silva C."/>
            <person name="Montanini B."/>
            <person name="Hainaut M."/>
            <person name="Levati E."/>
            <person name="Barry K.W."/>
            <person name="Belfiori B."/>
            <person name="Cichocki N."/>
            <person name="Clum A."/>
            <person name="Dockter R.B."/>
            <person name="Fauchery L."/>
            <person name="Guy J."/>
            <person name="Iotti M."/>
            <person name="Le Tacon F."/>
            <person name="Lindquist E.A."/>
            <person name="Lipzen A."/>
            <person name="Malagnac F."/>
            <person name="Mello A."/>
            <person name="Molinier V."/>
            <person name="Miyauchi S."/>
            <person name="Poulain J."/>
            <person name="Riccioni C."/>
            <person name="Rubini A."/>
            <person name="Sitrit Y."/>
            <person name="Splivallo R."/>
            <person name="Traeger S."/>
            <person name="Wang M."/>
            <person name="Zifcakova L."/>
            <person name="Wipf D."/>
            <person name="Zambonelli A."/>
            <person name="Paolocci F."/>
            <person name="Nowrousian M."/>
            <person name="Ottonello S."/>
            <person name="Baldrian P."/>
            <person name="Spatafora J.W."/>
            <person name="Henrissat B."/>
            <person name="Nagy L.G."/>
            <person name="Aury J.M."/>
            <person name="Wincker P."/>
            <person name="Grigoriev I.V."/>
            <person name="Bonfante P."/>
            <person name="Martin F.M."/>
        </authorList>
    </citation>
    <scope>NUCLEOTIDE SEQUENCE [LARGE SCALE GENOMIC DNA]</scope>
    <source>
        <strain evidence="9 10">RN42</strain>
    </source>
</reference>
<evidence type="ECO:0000256" key="7">
    <source>
        <dbReference type="SAM" id="MobiDB-lite"/>
    </source>
</evidence>
<feature type="compositionally biased region" description="Basic and acidic residues" evidence="7">
    <location>
        <begin position="260"/>
        <end position="278"/>
    </location>
</feature>
<feature type="compositionally biased region" description="Polar residues" evidence="7">
    <location>
        <begin position="564"/>
        <end position="573"/>
    </location>
</feature>
<evidence type="ECO:0000313" key="9">
    <source>
        <dbReference type="EMBL" id="RPA87123.1"/>
    </source>
</evidence>
<feature type="region of interest" description="Disordered" evidence="7">
    <location>
        <begin position="198"/>
        <end position="218"/>
    </location>
</feature>
<sequence>MDDWHSPWADDKPPTDSKPTTDSSTTSNALLNLDAAQINPAIPITPQGSVNAHPDRPKHQKKPSIWDSGGLFNEFDEGWGTPEEEVKGVDWKVPDVLPLPGGEVKKAPPKVEEDVWTVPEPEETPVVKKAVDTPWALPATIPHEADAWGRVDDEPEPEPIVKQEESRKVGEAPKPAAKIVDDLDPWATVEEPAVEVKEPTLETVAAPEPKKIVDDLDPWARVDEEPVPVEESKPTIEQPKAKVAEVLDPWAQMDEEEVAPVKETVKEETTEAPTELKTETSAITTAATLHNDGWNEEDIGKHTDHPETVTEPEPTTPIAENTPLEKDEVEKEQEEPTETVEPVEKEVKESEKVEDSDEEKEPKEGTPEPETEKAAESKPADVDDAEPEKETQPEPAPMRLSLYVQPEDLEDNPFQEERGVTPVWNETPAAANDEDDDDDFGDFGEFDENIAIAPLEPERPKTPQRPEEVPVAHVEHELFVPDTKIIEQIYPTLTSYPDPPSPPPEIITTDNNRKAWYRLTREGSLREHMYGSSDYVRVSWAKSHIKTDVTKIVAKWITENRNGNSLDNTSSPRTMFGWGDPATKSSKSTPLKKPINVTGTTKLTPTPSPLAASFGWGDMGSTFDPPTEVEAKRPGSPLKEVMTPKHTSPRPSIDRSRPSSVAAMAPAMSRTASLNRSAMTASPKPAGHAAKKSVAFAGVIPAMRPSTSASLNDPARKKDDVQSKRMSLPAQTKVDDWSIFDSKPATSTPAAPPAYSATPAAPGIATNGLSDMDAFESFVSSRPSSRAASRPPSAASTRPVSAAASRPQSSASARPVSAAPTRPQSSASTRPVSAVPTRPQSVAISDDLSFFDTPAPAKVEPVKVESPKKEAEDDWGDDWNDFEDTPAAQAPVAPLQPSMTGSSTTMQPLQPTMTGSSAPIAPLQPTMTGSTAPISISGDDWGFFESKSTTPAPAPVKPAALVTNNRASAPISISNDDWGFLEGPKPTAAPAPVSTSTPTTRRPAQTFEGLLHGGADWDFLEKSTTKPPPPPAAPLQPSTTGSSAPISISNDDWSLFDTPAPPKPTTKSPPVKPLQPYAAPTVSSKPLSFTSAPAPPPKASQNLQFSNDDWSLFDSKPATKPTTKPVAPPLNTAQPPIIPKRRSSLSRKDNSGTPFHNASPTVAEDDDFEDFVTAPATATTSKPPVNMFSSNFGDLSAAFGPAPTSAPKASSGLNDLSSAFSAFSTAPTSAPKVSSGINDLSSAFSSFNTPTTKPSSGLSDLASAFSTPAPPSSNLSDLSSAFSTIQSSKPPTGRPTTLPPLTMPALSSLRNLSNPLNTPSIPSLQPSTKPDDDDDEDWGEMVSSPTISSIGNSSLNPSRVQSRSGTPAPLSRNNTGNTGGGLNGLARGGKTMNIFQRPVSLPPVTKATTETAGWGDLGFFEEAVKPRVATVQGQRRREEGKKEGWDFLI</sequence>
<keyword evidence="3" id="KW-0963">Cytoplasm</keyword>
<dbReference type="Pfam" id="PF08226">
    <property type="entry name" value="DUF1720"/>
    <property type="match status" value="1"/>
</dbReference>
<feature type="compositionally biased region" description="Acidic residues" evidence="7">
    <location>
        <begin position="872"/>
        <end position="884"/>
    </location>
</feature>
<dbReference type="Proteomes" id="UP000275078">
    <property type="component" value="Unassembled WGS sequence"/>
</dbReference>
<feature type="region of interest" description="Disordered" evidence="7">
    <location>
        <begin position="564"/>
        <end position="608"/>
    </location>
</feature>
<keyword evidence="10" id="KW-1185">Reference proteome</keyword>
<feature type="compositionally biased region" description="Basic and acidic residues" evidence="7">
    <location>
        <begin position="1"/>
        <end position="15"/>
    </location>
</feature>
<feature type="region of interest" description="Disordered" evidence="7">
    <location>
        <begin position="1224"/>
        <end position="1389"/>
    </location>
</feature>
<dbReference type="EMBL" id="ML119647">
    <property type="protein sequence ID" value="RPA87123.1"/>
    <property type="molecule type" value="Genomic_DNA"/>
</dbReference>
<dbReference type="OrthoDB" id="3941134at2759"/>
<evidence type="ECO:0000256" key="2">
    <source>
        <dbReference type="ARBA" id="ARBA00004496"/>
    </source>
</evidence>
<feature type="compositionally biased region" description="Basic and acidic residues" evidence="7">
    <location>
        <begin position="714"/>
        <end position="723"/>
    </location>
</feature>
<feature type="compositionally biased region" description="Low complexity" evidence="7">
    <location>
        <begin position="309"/>
        <end position="322"/>
    </location>
</feature>
<feature type="compositionally biased region" description="Basic and acidic residues" evidence="7">
    <location>
        <begin position="298"/>
        <end position="308"/>
    </location>
</feature>
<feature type="compositionally biased region" description="Polar residues" evidence="7">
    <location>
        <begin position="1151"/>
        <end position="1160"/>
    </location>
</feature>
<keyword evidence="4" id="KW-0254">Endocytosis</keyword>
<dbReference type="InterPro" id="IPR013182">
    <property type="entry name" value="DUF1720"/>
</dbReference>
<feature type="compositionally biased region" description="Low complexity" evidence="7">
    <location>
        <begin position="886"/>
        <end position="897"/>
    </location>
</feature>
<feature type="compositionally biased region" description="Polar residues" evidence="7">
    <location>
        <begin position="1235"/>
        <end position="1258"/>
    </location>
</feature>
<feature type="compositionally biased region" description="Low complexity" evidence="7">
    <location>
        <begin position="1303"/>
        <end position="1320"/>
    </location>
</feature>
<feature type="compositionally biased region" description="Basic and acidic residues" evidence="7">
    <location>
        <begin position="342"/>
        <end position="353"/>
    </location>
</feature>
<feature type="compositionally biased region" description="Low complexity" evidence="7">
    <location>
        <begin position="1343"/>
        <end position="1354"/>
    </location>
</feature>
<feature type="compositionally biased region" description="Polar residues" evidence="7">
    <location>
        <begin position="1036"/>
        <end position="1052"/>
    </location>
</feature>